<accession>A0ABU1MGR4</accession>
<organism evidence="1 2">
    <name type="scientific">Novosphingobium capsulatum</name>
    <dbReference type="NCBI Taxonomy" id="13688"/>
    <lineage>
        <taxon>Bacteria</taxon>
        <taxon>Pseudomonadati</taxon>
        <taxon>Pseudomonadota</taxon>
        <taxon>Alphaproteobacteria</taxon>
        <taxon>Sphingomonadales</taxon>
        <taxon>Sphingomonadaceae</taxon>
        <taxon>Novosphingobium</taxon>
    </lineage>
</organism>
<dbReference type="PANTHER" id="PTHR12526:SF600">
    <property type="entry name" value="GLYCOSYL TRANSFERASE GROUP 1"/>
    <property type="match status" value="1"/>
</dbReference>
<dbReference type="PANTHER" id="PTHR12526">
    <property type="entry name" value="GLYCOSYLTRANSFERASE"/>
    <property type="match status" value="1"/>
</dbReference>
<dbReference type="SUPFAM" id="SSF53756">
    <property type="entry name" value="UDP-Glycosyltransferase/glycogen phosphorylase"/>
    <property type="match status" value="1"/>
</dbReference>
<dbReference type="GO" id="GO:0016740">
    <property type="term" value="F:transferase activity"/>
    <property type="evidence" value="ECO:0007669"/>
    <property type="project" value="UniProtKB-KW"/>
</dbReference>
<gene>
    <name evidence="1" type="ORF">J2792_000229</name>
</gene>
<keyword evidence="2" id="KW-1185">Reference proteome</keyword>
<dbReference type="NCBIfam" id="TIGR03087">
    <property type="entry name" value="stp1"/>
    <property type="match status" value="1"/>
</dbReference>
<dbReference type="InterPro" id="IPR017521">
    <property type="entry name" value="Sugar_tfrase_PEP-CTERM_Stp1"/>
</dbReference>
<comment type="caution">
    <text evidence="1">The sequence shown here is derived from an EMBL/GenBank/DDBJ whole genome shotgun (WGS) entry which is preliminary data.</text>
</comment>
<protein>
    <submittedName>
        <fullName evidence="1">Sugar transferase (PEP-CTERM/EpsH1 system associated)</fullName>
    </submittedName>
</protein>
<dbReference type="Gene3D" id="3.40.50.2000">
    <property type="entry name" value="Glycogen Phosphorylase B"/>
    <property type="match status" value="2"/>
</dbReference>
<dbReference type="RefSeq" id="WP_309804164.1">
    <property type="nucleotide sequence ID" value="NZ_JAVDRD010000001.1"/>
</dbReference>
<dbReference type="EMBL" id="JAVDRD010000001">
    <property type="protein sequence ID" value="MDR6509389.1"/>
    <property type="molecule type" value="Genomic_DNA"/>
</dbReference>
<proteinExistence type="predicted"/>
<evidence type="ECO:0000313" key="2">
    <source>
        <dbReference type="Proteomes" id="UP001184150"/>
    </source>
</evidence>
<dbReference type="Proteomes" id="UP001184150">
    <property type="component" value="Unassembled WGS sequence"/>
</dbReference>
<name>A0ABU1MGR4_9SPHN</name>
<dbReference type="Pfam" id="PF13692">
    <property type="entry name" value="Glyco_trans_1_4"/>
    <property type="match status" value="1"/>
</dbReference>
<dbReference type="CDD" id="cd03801">
    <property type="entry name" value="GT4_PimA-like"/>
    <property type="match status" value="1"/>
</dbReference>
<reference evidence="1 2" key="1">
    <citation type="submission" date="2023-07" db="EMBL/GenBank/DDBJ databases">
        <title>Sorghum-associated microbial communities from plants grown in Nebraska, USA.</title>
        <authorList>
            <person name="Schachtman D."/>
        </authorList>
    </citation>
    <scope>NUCLEOTIDE SEQUENCE [LARGE SCALE GENOMIC DNA]</scope>
    <source>
        <strain evidence="1 2">DS1027</strain>
    </source>
</reference>
<keyword evidence="1" id="KW-0808">Transferase</keyword>
<evidence type="ECO:0000313" key="1">
    <source>
        <dbReference type="EMBL" id="MDR6509389.1"/>
    </source>
</evidence>
<sequence>MAEAATARGQPDRAGDRARAGLTGMGEILFLAHRIPFPPDRGDKIRSHHILKALAALAPVHVACLADNAQDMAHEAELAAVAASHCLVRRRGSLIGAGLSALLSGRPISLAAFASTRLARYVKQVLATRPISTIFVFSGQMAQYVPASFQGRVVMDFVDVDSAKFGQYGRRPGLGAPVYLREAWLLRRYEARIARRATTSLLVSEAEADLFRSRLGRGPMPDVRALGNGIDTALFDPAGMPMAPELVMGGPQIVFTGQMDYPPNVEAAVTFARQVMPLIKGRFPGAQFNVVGRAPTAPVLALDGVNGTRVTGAVPDVRPWLAGADLVVVPLSLARGVQNKVLEAMAMARPVLLTPQAATGIAAVDGRDFAISPADPEELAARAVGLLTDTIRADALGRAARAFVIAQCGWDRVLAPLPGLVGLDRRFGRRAA</sequence>